<dbReference type="PROSITE" id="PS00086">
    <property type="entry name" value="CYTOCHROME_P450"/>
    <property type="match status" value="1"/>
</dbReference>
<dbReference type="RefSeq" id="WP_076470921.1">
    <property type="nucleotide sequence ID" value="NZ_FTNF01000008.1"/>
</dbReference>
<dbReference type="GO" id="GO:0006707">
    <property type="term" value="P:cholesterol catabolic process"/>
    <property type="evidence" value="ECO:0007669"/>
    <property type="project" value="TreeGrafter"/>
</dbReference>
<accession>A0A1N6ZRW1</accession>
<keyword evidence="2" id="KW-0560">Oxidoreductase</keyword>
<proteinExistence type="inferred from homology"/>
<dbReference type="InterPro" id="IPR002397">
    <property type="entry name" value="Cyt_P450_B"/>
</dbReference>
<dbReference type="Pfam" id="PF00067">
    <property type="entry name" value="p450"/>
    <property type="match status" value="1"/>
</dbReference>
<dbReference type="GO" id="GO:0036199">
    <property type="term" value="F:cholest-4-en-3-one 26-monooxygenase activity"/>
    <property type="evidence" value="ECO:0007669"/>
    <property type="project" value="TreeGrafter"/>
</dbReference>
<dbReference type="OrthoDB" id="4156795at2"/>
<evidence type="ECO:0000313" key="3">
    <source>
        <dbReference type="EMBL" id="SIR29579.1"/>
    </source>
</evidence>
<organism evidence="3 4">
    <name type="scientific">Micromonospora avicenniae</name>
    <dbReference type="NCBI Taxonomy" id="1198245"/>
    <lineage>
        <taxon>Bacteria</taxon>
        <taxon>Bacillati</taxon>
        <taxon>Actinomycetota</taxon>
        <taxon>Actinomycetes</taxon>
        <taxon>Micromonosporales</taxon>
        <taxon>Micromonosporaceae</taxon>
        <taxon>Micromonospora</taxon>
    </lineage>
</organism>
<dbReference type="InterPro" id="IPR036396">
    <property type="entry name" value="Cyt_P450_sf"/>
</dbReference>
<evidence type="ECO:0000313" key="4">
    <source>
        <dbReference type="Proteomes" id="UP000186004"/>
    </source>
</evidence>
<dbReference type="GO" id="GO:0008395">
    <property type="term" value="F:steroid hydroxylase activity"/>
    <property type="evidence" value="ECO:0007669"/>
    <property type="project" value="TreeGrafter"/>
</dbReference>
<dbReference type="SUPFAM" id="SSF48264">
    <property type="entry name" value="Cytochrome P450"/>
    <property type="match status" value="1"/>
</dbReference>
<dbReference type="InterPro" id="IPR017972">
    <property type="entry name" value="Cyt_P450_CS"/>
</dbReference>
<dbReference type="GO" id="GO:0020037">
    <property type="term" value="F:heme binding"/>
    <property type="evidence" value="ECO:0007669"/>
    <property type="project" value="InterPro"/>
</dbReference>
<name>A0A1N6ZRW1_9ACTN</name>
<comment type="similarity">
    <text evidence="1 2">Belongs to the cytochrome P450 family.</text>
</comment>
<dbReference type="PRINTS" id="PR00359">
    <property type="entry name" value="BP450"/>
</dbReference>
<dbReference type="PANTHER" id="PTHR46696:SF4">
    <property type="entry name" value="BIOTIN BIOSYNTHESIS CYTOCHROME P450"/>
    <property type="match status" value="1"/>
</dbReference>
<dbReference type="GO" id="GO:0005506">
    <property type="term" value="F:iron ion binding"/>
    <property type="evidence" value="ECO:0007669"/>
    <property type="project" value="InterPro"/>
</dbReference>
<protein>
    <submittedName>
        <fullName evidence="3">Cytochrome P450</fullName>
    </submittedName>
</protein>
<dbReference type="EMBL" id="FTNF01000008">
    <property type="protein sequence ID" value="SIR29579.1"/>
    <property type="molecule type" value="Genomic_DNA"/>
</dbReference>
<sequence>MSSPPGDHICPRGGTGLADPALYDVGDPHAVWRALRRRDPVGWHPVDDRSGFWAVTRYADVRAVLTDHAGFTSTGGVMLSMIGRPEPARDQQFAASDPPRHGLIRGPLQRQMTGRAVARHAPAIRSFVREMLRPAGGDLDFAELTSTLPLAFLKPLMGIRAADWPDLARWVSMSVAEHDRDVMLPDGPSATLDRGHRELFAYLLNLLFEHRRQPRGDLVDLLGAMPLRPGAVVANCYSVLLGGAAAIPHVPRVALAELIRLGRYEEWARHPQRIDRVVEEALRFATPAGHFMRLATRDTSVGGVPVAAGEPVVVWLGSANRDEAVFADADTLHPDRHPNRHLAFGDGRHYCLGSAMARMTLRIFFEELFATFSSFEPTGEPERVRSAWLHGIKRMPVVGRRR</sequence>
<evidence type="ECO:0000256" key="2">
    <source>
        <dbReference type="RuleBase" id="RU000461"/>
    </source>
</evidence>
<evidence type="ECO:0000256" key="1">
    <source>
        <dbReference type="ARBA" id="ARBA00010617"/>
    </source>
</evidence>
<dbReference type="STRING" id="1198245.SAMN05444858_10876"/>
<keyword evidence="4" id="KW-1185">Reference proteome</keyword>
<dbReference type="Gene3D" id="1.10.630.10">
    <property type="entry name" value="Cytochrome P450"/>
    <property type="match status" value="1"/>
</dbReference>
<dbReference type="AlphaFoldDB" id="A0A1N6ZRW1"/>
<reference evidence="3 4" key="1">
    <citation type="submission" date="2017-01" db="EMBL/GenBank/DDBJ databases">
        <authorList>
            <person name="Mah S.A."/>
            <person name="Swanson W.J."/>
            <person name="Moy G.W."/>
            <person name="Vacquier V.D."/>
        </authorList>
    </citation>
    <scope>NUCLEOTIDE SEQUENCE [LARGE SCALE GENOMIC DNA]</scope>
    <source>
        <strain evidence="3 4">DSM 45758</strain>
    </source>
</reference>
<dbReference type="Proteomes" id="UP000186004">
    <property type="component" value="Unassembled WGS sequence"/>
</dbReference>
<keyword evidence="2" id="KW-0503">Monooxygenase</keyword>
<keyword evidence="2" id="KW-0408">Iron</keyword>
<keyword evidence="2" id="KW-0479">Metal-binding</keyword>
<keyword evidence="2" id="KW-0349">Heme</keyword>
<dbReference type="PANTHER" id="PTHR46696">
    <property type="entry name" value="P450, PUTATIVE (EUROFUNG)-RELATED"/>
    <property type="match status" value="1"/>
</dbReference>
<gene>
    <name evidence="3" type="ORF">SAMN05444858_10876</name>
</gene>
<dbReference type="InterPro" id="IPR001128">
    <property type="entry name" value="Cyt_P450"/>
</dbReference>